<accession>A0AAV3ZTV8</accession>
<feature type="signal peptide" evidence="1">
    <location>
        <begin position="1"/>
        <end position="17"/>
    </location>
</feature>
<keyword evidence="3" id="KW-1185">Reference proteome</keyword>
<keyword evidence="1" id="KW-0732">Signal</keyword>
<evidence type="ECO:0000313" key="2">
    <source>
        <dbReference type="EMBL" id="GFN97848.1"/>
    </source>
</evidence>
<protein>
    <recommendedName>
        <fullName evidence="4">Secreted protein</fullName>
    </recommendedName>
</protein>
<name>A0AAV3ZTV8_9GAST</name>
<gene>
    <name evidence="2" type="ORF">PoB_002435400</name>
</gene>
<sequence length="116" mass="12505">MLLLLLLLLLVHHHCLATSFSTRSITAPITIVRTTCTTSNFPALAGHLLLGRRWTGNKRIGPVICSNFFVDGLSSNLSNYALLCSAPKARNRLVVNGLYAASKLPTSPPPSPLIIL</sequence>
<proteinExistence type="predicted"/>
<dbReference type="AlphaFoldDB" id="A0AAV3ZTV8"/>
<comment type="caution">
    <text evidence="2">The sequence shown here is derived from an EMBL/GenBank/DDBJ whole genome shotgun (WGS) entry which is preliminary data.</text>
</comment>
<evidence type="ECO:0008006" key="4">
    <source>
        <dbReference type="Google" id="ProtNLM"/>
    </source>
</evidence>
<organism evidence="2 3">
    <name type="scientific">Plakobranchus ocellatus</name>
    <dbReference type="NCBI Taxonomy" id="259542"/>
    <lineage>
        <taxon>Eukaryota</taxon>
        <taxon>Metazoa</taxon>
        <taxon>Spiralia</taxon>
        <taxon>Lophotrochozoa</taxon>
        <taxon>Mollusca</taxon>
        <taxon>Gastropoda</taxon>
        <taxon>Heterobranchia</taxon>
        <taxon>Euthyneura</taxon>
        <taxon>Panpulmonata</taxon>
        <taxon>Sacoglossa</taxon>
        <taxon>Placobranchoidea</taxon>
        <taxon>Plakobranchidae</taxon>
        <taxon>Plakobranchus</taxon>
    </lineage>
</organism>
<evidence type="ECO:0000313" key="3">
    <source>
        <dbReference type="Proteomes" id="UP000735302"/>
    </source>
</evidence>
<feature type="chain" id="PRO_5043607291" description="Secreted protein" evidence="1">
    <location>
        <begin position="18"/>
        <end position="116"/>
    </location>
</feature>
<reference evidence="2 3" key="1">
    <citation type="journal article" date="2021" name="Elife">
        <title>Chloroplast acquisition without the gene transfer in kleptoplastic sea slugs, Plakobranchus ocellatus.</title>
        <authorList>
            <person name="Maeda T."/>
            <person name="Takahashi S."/>
            <person name="Yoshida T."/>
            <person name="Shimamura S."/>
            <person name="Takaki Y."/>
            <person name="Nagai Y."/>
            <person name="Toyoda A."/>
            <person name="Suzuki Y."/>
            <person name="Arimoto A."/>
            <person name="Ishii H."/>
            <person name="Satoh N."/>
            <person name="Nishiyama T."/>
            <person name="Hasebe M."/>
            <person name="Maruyama T."/>
            <person name="Minagawa J."/>
            <person name="Obokata J."/>
            <person name="Shigenobu S."/>
        </authorList>
    </citation>
    <scope>NUCLEOTIDE SEQUENCE [LARGE SCALE GENOMIC DNA]</scope>
</reference>
<dbReference type="Proteomes" id="UP000735302">
    <property type="component" value="Unassembled WGS sequence"/>
</dbReference>
<dbReference type="EMBL" id="BLXT01002816">
    <property type="protein sequence ID" value="GFN97848.1"/>
    <property type="molecule type" value="Genomic_DNA"/>
</dbReference>
<evidence type="ECO:0000256" key="1">
    <source>
        <dbReference type="SAM" id="SignalP"/>
    </source>
</evidence>